<dbReference type="NCBIfam" id="TIGR00880">
    <property type="entry name" value="2_A_01_02"/>
    <property type="match status" value="1"/>
</dbReference>
<organism evidence="8">
    <name type="scientific">uncultured Citrobacter sp</name>
    <dbReference type="NCBI Taxonomy" id="200446"/>
    <lineage>
        <taxon>Bacteria</taxon>
        <taxon>Pseudomonadati</taxon>
        <taxon>Pseudomonadota</taxon>
        <taxon>Gammaproteobacteria</taxon>
        <taxon>Enterobacterales</taxon>
        <taxon>Enterobacteriaceae</taxon>
        <taxon>Citrobacter</taxon>
        <taxon>environmental samples</taxon>
    </lineage>
</organism>
<evidence type="ECO:0000256" key="4">
    <source>
        <dbReference type="ARBA" id="ARBA00022692"/>
    </source>
</evidence>
<dbReference type="EMBL" id="FLUA01000064">
    <property type="protein sequence ID" value="SBV69048.1"/>
    <property type="molecule type" value="Genomic_DNA"/>
</dbReference>
<keyword evidence="2" id="KW-0813">Transport</keyword>
<dbReference type="GO" id="GO:0042910">
    <property type="term" value="F:xenobiotic transmembrane transporter activity"/>
    <property type="evidence" value="ECO:0007669"/>
    <property type="project" value="InterPro"/>
</dbReference>
<reference evidence="8" key="1">
    <citation type="submission" date="2016-04" db="EMBL/GenBank/DDBJ databases">
        <authorList>
            <person name="Evans L.H."/>
            <person name="Alamgir A."/>
            <person name="Owens N."/>
            <person name="Weber N.D."/>
            <person name="Virtaneva K."/>
            <person name="Barbian K."/>
            <person name="Babar A."/>
            <person name="Rosenke K."/>
        </authorList>
    </citation>
    <scope>NUCLEOTIDE SEQUENCE</scope>
    <source>
        <strain evidence="8">86-2</strain>
    </source>
</reference>
<dbReference type="GO" id="GO:0016020">
    <property type="term" value="C:membrane"/>
    <property type="evidence" value="ECO:0007669"/>
    <property type="project" value="UniProtKB-SubCell"/>
</dbReference>
<name>A0A212IQF5_9ENTR</name>
<dbReference type="PROSITE" id="PS50850">
    <property type="entry name" value="MFS"/>
    <property type="match status" value="1"/>
</dbReference>
<dbReference type="PANTHER" id="PTHR42718">
    <property type="entry name" value="MAJOR FACILITATOR SUPERFAMILY MULTIDRUG TRANSPORTER MFSC"/>
    <property type="match status" value="1"/>
</dbReference>
<dbReference type="CDD" id="cd17320">
    <property type="entry name" value="MFS_MdfA_MDR_like"/>
    <property type="match status" value="1"/>
</dbReference>
<dbReference type="PANTHER" id="PTHR42718:SF9">
    <property type="entry name" value="MAJOR FACILITATOR SUPERFAMILY MULTIDRUG TRANSPORTER MFSC"/>
    <property type="match status" value="1"/>
</dbReference>
<keyword evidence="5" id="KW-1133">Transmembrane helix</keyword>
<accession>A0A212IQF5</accession>
<dbReference type="Pfam" id="PF07690">
    <property type="entry name" value="MFS_1"/>
    <property type="match status" value="1"/>
</dbReference>
<dbReference type="FunFam" id="1.20.1720.10:FF:000006">
    <property type="entry name" value="Multidrug resistance protein D"/>
    <property type="match status" value="1"/>
</dbReference>
<evidence type="ECO:0000259" key="7">
    <source>
        <dbReference type="PROSITE" id="PS50850"/>
    </source>
</evidence>
<comment type="subcellular location">
    <subcellularLocation>
        <location evidence="1">Membrane</location>
        <topology evidence="1">Multi-pass membrane protein</topology>
    </subcellularLocation>
</comment>
<keyword evidence="4" id="KW-0812">Transmembrane</keyword>
<dbReference type="Gene3D" id="1.20.1720.10">
    <property type="entry name" value="Multidrug resistance protein D"/>
    <property type="match status" value="1"/>
</dbReference>
<keyword evidence="3" id="KW-1003">Cell membrane</keyword>
<dbReference type="InterPro" id="IPR001958">
    <property type="entry name" value="Tet-R_TetA/multi-R_MdtG-like"/>
</dbReference>
<evidence type="ECO:0000256" key="2">
    <source>
        <dbReference type="ARBA" id="ARBA00022448"/>
    </source>
</evidence>
<evidence type="ECO:0000256" key="6">
    <source>
        <dbReference type="ARBA" id="ARBA00023136"/>
    </source>
</evidence>
<gene>
    <name evidence="8" type="primary">emrD</name>
    <name evidence="8" type="ORF">KL86CIT2_630056</name>
</gene>
<evidence type="ECO:0000256" key="3">
    <source>
        <dbReference type="ARBA" id="ARBA00022475"/>
    </source>
</evidence>
<evidence type="ECO:0000313" key="8">
    <source>
        <dbReference type="EMBL" id="SBV69048.1"/>
    </source>
</evidence>
<dbReference type="InterPro" id="IPR020846">
    <property type="entry name" value="MFS_dom"/>
</dbReference>
<keyword evidence="6" id="KW-0472">Membrane</keyword>
<evidence type="ECO:0000256" key="5">
    <source>
        <dbReference type="ARBA" id="ARBA00022989"/>
    </source>
</evidence>
<dbReference type="AlphaFoldDB" id="A0A212IQF5"/>
<dbReference type="SUPFAM" id="SSF103473">
    <property type="entry name" value="MFS general substrate transporter"/>
    <property type="match status" value="1"/>
</dbReference>
<dbReference type="InterPro" id="IPR036259">
    <property type="entry name" value="MFS_trans_sf"/>
</dbReference>
<feature type="domain" description="Major facilitator superfamily (MFS) profile" evidence="7">
    <location>
        <begin position="68"/>
        <end position="447"/>
    </location>
</feature>
<proteinExistence type="predicted"/>
<dbReference type="InterPro" id="IPR011701">
    <property type="entry name" value="MFS"/>
</dbReference>
<evidence type="ECO:0000256" key="1">
    <source>
        <dbReference type="ARBA" id="ARBA00004141"/>
    </source>
</evidence>
<sequence>MQSGNICCRFLFTFPAVYHINIPAHYLAFFFCCGRFHAHLRESAAPYSSFFSFLKVISEMKRHRSVNLLLMLVLLVAVGQMAQTIYIPAIADMARELNVREGAVQSVMAAYLLTYGLSQLVYGPLSDRVGRRPVILAGMSIFMLATLVAITTHSLTVLIIASAIQGMGTGVGGVMARTLPRDLYEGTQLRHANSLLNMGILVSPLLAPLIGGVLDTVWNWRACYIFLLILCAGVTFSMARWMPETRPAGAPRPQLIASYKTLFGNSAFTCYVLMLIGGLAGVAVFEACSGVLLGARLGLSSMVVSILFILPIPAAFFGAWFAGRPNKRFSTLMWQSVTCCLVAGLMMWIPGLFDVMNVWTLLVPAALFFFGAGMLFPLATSGAMEPFPFLAGTAGALVGGLQNIGSGVLAWFSAMLPQTGQASLGLLMTLMGLLIFVCWLPLASRVSHQGQAV</sequence>
<dbReference type="NCBIfam" id="NF008654">
    <property type="entry name" value="PRK11652.1"/>
    <property type="match status" value="1"/>
</dbReference>
<protein>
    <submittedName>
        <fullName evidence="8">Multidrug efflux system protein</fullName>
    </submittedName>
</protein>